<reference evidence="7" key="3">
    <citation type="submission" date="2019-05" db="EMBL/GenBank/DDBJ databases">
        <authorList>
            <person name="Zhang R."/>
        </authorList>
    </citation>
    <scope>NUCLEOTIDE SEQUENCE [LARGE SCALE GENOMIC DNA]</scope>
    <source>
        <strain evidence="7">Br00</strain>
        <tissue evidence="7">Leaf</tissue>
    </source>
</reference>
<reference evidence="7" key="2">
    <citation type="journal article" date="2019" name="Nat. Commun.">
        <title>Genome-wide analysis of Cushion willow provides insights into alpine plant divergence in a biodiversity hotspot.</title>
        <authorList>
            <person name="Chen J.H."/>
            <person name="Huang Y."/>
            <person name="Brachi B."/>
            <person name="Yun Q.Z."/>
            <person name="Zhang W."/>
            <person name="Lu W."/>
            <person name="Li H.N."/>
            <person name="Li W.Q."/>
            <person name="Sun X.D."/>
            <person name="Wang G.Y."/>
            <person name="He J."/>
            <person name="Zhou Z."/>
            <person name="Chen K.Y."/>
            <person name="Ji Y.H."/>
            <person name="Shi M.M."/>
            <person name="Sun W.G."/>
            <person name="Yang Y.P."/>
            <person name="Zhang R.G."/>
            <person name="Abbott R.J."/>
            <person name="Sun H."/>
        </authorList>
    </citation>
    <scope>NUCLEOTIDE SEQUENCE</scope>
    <source>
        <strain evidence="7">Br00</strain>
        <tissue evidence="7">Leaf</tissue>
    </source>
</reference>
<keyword evidence="3" id="KW-0418">Kinase</keyword>
<gene>
    <name evidence="6" type="ORF">DKX38_028029</name>
    <name evidence="7" type="ORF">DKX38_028032</name>
</gene>
<evidence type="ECO:0000313" key="6">
    <source>
        <dbReference type="EMBL" id="KAB5514123.1"/>
    </source>
</evidence>
<dbReference type="GO" id="GO:0005524">
    <property type="term" value="F:ATP binding"/>
    <property type="evidence" value="ECO:0007669"/>
    <property type="project" value="UniProtKB-KW"/>
</dbReference>
<dbReference type="GO" id="GO:0007017">
    <property type="term" value="P:microtubule-based process"/>
    <property type="evidence" value="ECO:0007669"/>
    <property type="project" value="TreeGrafter"/>
</dbReference>
<dbReference type="GO" id="GO:0055028">
    <property type="term" value="C:cortical microtubule"/>
    <property type="evidence" value="ECO:0007669"/>
    <property type="project" value="TreeGrafter"/>
</dbReference>
<dbReference type="EMBL" id="VDCV01000018">
    <property type="protein sequence ID" value="KAB5514126.1"/>
    <property type="molecule type" value="Genomic_DNA"/>
</dbReference>
<dbReference type="GO" id="GO:0004674">
    <property type="term" value="F:protein serine/threonine kinase activity"/>
    <property type="evidence" value="ECO:0007669"/>
    <property type="project" value="TreeGrafter"/>
</dbReference>
<keyword evidence="4" id="KW-0067">ATP-binding</keyword>
<organism evidence="7 8">
    <name type="scientific">Salix brachista</name>
    <dbReference type="NCBI Taxonomy" id="2182728"/>
    <lineage>
        <taxon>Eukaryota</taxon>
        <taxon>Viridiplantae</taxon>
        <taxon>Streptophyta</taxon>
        <taxon>Embryophyta</taxon>
        <taxon>Tracheophyta</taxon>
        <taxon>Spermatophyta</taxon>
        <taxon>Magnoliopsida</taxon>
        <taxon>eudicotyledons</taxon>
        <taxon>Gunneridae</taxon>
        <taxon>Pentapetalae</taxon>
        <taxon>rosids</taxon>
        <taxon>fabids</taxon>
        <taxon>Malpighiales</taxon>
        <taxon>Salicaceae</taxon>
        <taxon>Saliceae</taxon>
        <taxon>Salix</taxon>
    </lineage>
</organism>
<keyword evidence="5" id="KW-0812">Transmembrane</keyword>
<dbReference type="Proteomes" id="UP000326939">
    <property type="component" value="Chromosome 18"/>
</dbReference>
<evidence type="ECO:0000256" key="3">
    <source>
        <dbReference type="ARBA" id="ARBA00022777"/>
    </source>
</evidence>
<dbReference type="EMBL" id="VDCV01000018">
    <property type="protein sequence ID" value="KAB5514123.1"/>
    <property type="molecule type" value="Genomic_DNA"/>
</dbReference>
<feature type="transmembrane region" description="Helical" evidence="5">
    <location>
        <begin position="118"/>
        <end position="135"/>
    </location>
</feature>
<keyword evidence="2" id="KW-0547">Nucleotide-binding</keyword>
<dbReference type="PANTHER" id="PTHR43671">
    <property type="entry name" value="SERINE/THREONINE-PROTEIN KINASE NEK"/>
    <property type="match status" value="1"/>
</dbReference>
<keyword evidence="8" id="KW-1185">Reference proteome</keyword>
<keyword evidence="5" id="KW-0472">Membrane</keyword>
<evidence type="ECO:0008006" key="9">
    <source>
        <dbReference type="Google" id="ProtNLM"/>
    </source>
</evidence>
<dbReference type="Gene3D" id="1.10.510.10">
    <property type="entry name" value="Transferase(Phosphotransferase) domain 1"/>
    <property type="match status" value="1"/>
</dbReference>
<evidence type="ECO:0000256" key="4">
    <source>
        <dbReference type="ARBA" id="ARBA00022840"/>
    </source>
</evidence>
<accession>A0A5N5J6K9</accession>
<dbReference type="InterPro" id="IPR050660">
    <property type="entry name" value="NEK_Ser/Thr_kinase"/>
</dbReference>
<sequence>MVPKMDGHEVIEQIGRGTFGAAFLVLHKLRIKGDYGLAKLLNKKDHASTVRVQLSIWHSQLYMCPELLADIPYGYKSGIWSLGNENPADTFQLVDFIHEQLQVECGFRPKFSLRLMNMVLKYSVLTILFISPFMAF</sequence>
<dbReference type="SUPFAM" id="SSF56112">
    <property type="entry name" value="Protein kinase-like (PK-like)"/>
    <property type="match status" value="1"/>
</dbReference>
<evidence type="ECO:0000313" key="8">
    <source>
        <dbReference type="Proteomes" id="UP000326939"/>
    </source>
</evidence>
<keyword evidence="5" id="KW-1133">Transmembrane helix</keyword>
<name>A0A5N5J6K9_9ROSI</name>
<evidence type="ECO:0000313" key="7">
    <source>
        <dbReference type="EMBL" id="KAB5514126.1"/>
    </source>
</evidence>
<reference evidence="8" key="1">
    <citation type="journal article" date="2019" name="Gigascience">
        <title>De novo genome assembly of the endangered Acer yangbiense, a plant species with extremely small populations endemic to Yunnan Province, China.</title>
        <authorList>
            <person name="Yang J."/>
            <person name="Wariss H.M."/>
            <person name="Tao L."/>
            <person name="Zhang R."/>
            <person name="Yun Q."/>
            <person name="Hollingsworth P."/>
            <person name="Dao Z."/>
            <person name="Luo G."/>
            <person name="Guo H."/>
            <person name="Ma Y."/>
            <person name="Sun W."/>
        </authorList>
    </citation>
    <scope>NUCLEOTIDE SEQUENCE [LARGE SCALE GENOMIC DNA]</scope>
    <source>
        <strain evidence="8">cv. br00</strain>
    </source>
</reference>
<comment type="caution">
    <text evidence="7">The sequence shown here is derived from an EMBL/GenBank/DDBJ whole genome shotgun (WGS) entry which is preliminary data.</text>
</comment>
<evidence type="ECO:0000256" key="2">
    <source>
        <dbReference type="ARBA" id="ARBA00022741"/>
    </source>
</evidence>
<dbReference type="AlphaFoldDB" id="A0A5N5J6K9"/>
<proteinExistence type="predicted"/>
<protein>
    <recommendedName>
        <fullName evidence="9">Protein kinase domain-containing protein</fullName>
    </recommendedName>
</protein>
<dbReference type="InterPro" id="IPR011009">
    <property type="entry name" value="Kinase-like_dom_sf"/>
</dbReference>
<dbReference type="PANTHER" id="PTHR43671:SF76">
    <property type="entry name" value="SERINE_THREONINE-PROTEIN KINASE NEK7"/>
    <property type="match status" value="1"/>
</dbReference>
<evidence type="ECO:0000256" key="5">
    <source>
        <dbReference type="SAM" id="Phobius"/>
    </source>
</evidence>
<evidence type="ECO:0000256" key="1">
    <source>
        <dbReference type="ARBA" id="ARBA00022679"/>
    </source>
</evidence>
<keyword evidence="1" id="KW-0808">Transferase</keyword>